<feature type="domain" description="Replication initiation protein-like C-terminal" evidence="1">
    <location>
        <begin position="94"/>
        <end position="282"/>
    </location>
</feature>
<accession>I3IKD5</accession>
<dbReference type="InterPro" id="IPR003491">
    <property type="entry name" value="REP-like_C"/>
</dbReference>
<evidence type="ECO:0000313" key="3">
    <source>
        <dbReference type="EMBL" id="GAB63120.1"/>
    </source>
</evidence>
<comment type="caution">
    <text evidence="2">The sequence shown here is derived from an EMBL/GenBank/DDBJ whole genome shotgun (WGS) entry which is preliminary data.</text>
</comment>
<dbReference type="Pfam" id="PF02486">
    <property type="entry name" value="Rep_trans"/>
    <property type="match status" value="1"/>
</dbReference>
<dbReference type="eggNOG" id="COG2946">
    <property type="taxonomic scope" value="Bacteria"/>
</dbReference>
<dbReference type="Proteomes" id="UP000002985">
    <property type="component" value="Unassembled WGS sequence"/>
</dbReference>
<sequence>MSVQISFDWLSMSLNKSLLGDMLTFLKAEKIPCEYGFRGYRQSALLIFGGRVAWSDDREDCHIDLNSQSLAYFSKGTIEGVMSILNKLYEFGGKLSRLDVAFDDRSGKIGLDGIIEAIWAKDWVSKSYNFRIMESAKNSNSKIDVTGKTVYIGSSKSSTLLRIYDKGLETGNGDSWVRYEIQYRDDNSNLAAAKLIQSYESGLLEFVKVSIGLLRSVCDFREFNSNENSSRRVLLSWWSDIVNGAVKVTLGTVEIKHSMDKVMNWLEYQVSSNLALARKYYGSGFMNVVNYLTEVGESKFKQKHKMLLMKTS</sequence>
<dbReference type="STRING" id="247490.KSU1_C0584"/>
<keyword evidence="4" id="KW-1185">Reference proteome</keyword>
<proteinExistence type="predicted"/>
<dbReference type="AlphaFoldDB" id="I3IKD5"/>
<dbReference type="OrthoDB" id="2067664at2"/>
<name>I3IKD5_9BACT</name>
<evidence type="ECO:0000313" key="4">
    <source>
        <dbReference type="Proteomes" id="UP000002985"/>
    </source>
</evidence>
<evidence type="ECO:0000259" key="1">
    <source>
        <dbReference type="Pfam" id="PF02486"/>
    </source>
</evidence>
<reference evidence="2 4" key="1">
    <citation type="journal article" date="2012" name="FEBS Lett.">
        <title>Anammox organism KSU-1 expresses a NirK-type copper-containing nitrite reductase instead of a NirS-type with cytochrome cd1.</title>
        <authorList>
            <person name="Hira D."/>
            <person name="Toh H."/>
            <person name="Migita C.T."/>
            <person name="Okubo H."/>
            <person name="Nishiyama T."/>
            <person name="Hattori M."/>
            <person name="Furukawa K."/>
            <person name="Fujii T."/>
        </authorList>
    </citation>
    <scope>NUCLEOTIDE SEQUENCE [LARGE SCALE GENOMIC DNA]</scope>
</reference>
<dbReference type="EMBL" id="BAFH01000003">
    <property type="protein sequence ID" value="GAB62180.1"/>
    <property type="molecule type" value="Genomic_DNA"/>
</dbReference>
<evidence type="ECO:0000313" key="2">
    <source>
        <dbReference type="EMBL" id="GAB62180.1"/>
    </source>
</evidence>
<organism evidence="2 4">
    <name type="scientific">Candidatus Jettenia caeni</name>
    <dbReference type="NCBI Taxonomy" id="247490"/>
    <lineage>
        <taxon>Bacteria</taxon>
        <taxon>Pseudomonadati</taxon>
        <taxon>Planctomycetota</taxon>
        <taxon>Candidatus Brocadiia</taxon>
        <taxon>Candidatus Brocadiales</taxon>
        <taxon>Candidatus Brocadiaceae</taxon>
        <taxon>Candidatus Jettenia</taxon>
    </lineage>
</organism>
<gene>
    <name evidence="2" type="ORF">KSU1_C0584</name>
    <name evidence="3" type="ORF">KSU1_C1524</name>
</gene>
<protein>
    <recommendedName>
        <fullName evidence="1">Replication initiation protein-like C-terminal domain-containing protein</fullName>
    </recommendedName>
</protein>
<dbReference type="EMBL" id="BAFH01000003">
    <property type="protein sequence ID" value="GAB63120.1"/>
    <property type="molecule type" value="Genomic_DNA"/>
</dbReference>